<dbReference type="Pfam" id="PF13444">
    <property type="entry name" value="Acetyltransf_5"/>
    <property type="match status" value="1"/>
</dbReference>
<dbReference type="InterPro" id="IPR016181">
    <property type="entry name" value="Acyl_CoA_acyltransferase"/>
</dbReference>
<dbReference type="NCBIfam" id="TIGR03694">
    <property type="entry name" value="exosort_acyl"/>
    <property type="match status" value="1"/>
</dbReference>
<keyword evidence="1" id="KW-0808">Transferase</keyword>
<protein>
    <submittedName>
        <fullName evidence="1">PEP-CTERM/exosortase system-associated acyltransferase</fullName>
    </submittedName>
</protein>
<comment type="caution">
    <text evidence="1">The sequence shown here is derived from an EMBL/GenBank/DDBJ whole genome shotgun (WGS) entry which is preliminary data.</text>
</comment>
<reference evidence="1 2" key="1">
    <citation type="submission" date="2019-10" db="EMBL/GenBank/DDBJ databases">
        <title>Taxonomy of Antarctic Massilia spp.: description of Massilia rubra sp. nov., Massilia aquatica sp. nov., Massilia mucilaginosa sp. nov., Massilia frigida sp. nov. isolated from streams, lakes and regoliths.</title>
        <authorList>
            <person name="Holochova P."/>
            <person name="Sedlacek I."/>
            <person name="Kralova S."/>
            <person name="Maslanova I."/>
            <person name="Busse H.-J."/>
            <person name="Stankova E."/>
            <person name="Vrbovska V."/>
            <person name="Kovarovic V."/>
            <person name="Bartak M."/>
            <person name="Svec P."/>
            <person name="Pantucek R."/>
        </authorList>
    </citation>
    <scope>NUCLEOTIDE SEQUENCE [LARGE SCALE GENOMIC DNA]</scope>
    <source>
        <strain evidence="1 2">CCM 8695</strain>
    </source>
</reference>
<organism evidence="1 2">
    <name type="scientific">Massilia frigida</name>
    <dbReference type="NCBI Taxonomy" id="2609281"/>
    <lineage>
        <taxon>Bacteria</taxon>
        <taxon>Pseudomonadati</taxon>
        <taxon>Pseudomonadota</taxon>
        <taxon>Betaproteobacteria</taxon>
        <taxon>Burkholderiales</taxon>
        <taxon>Oxalobacteraceae</taxon>
        <taxon>Telluria group</taxon>
        <taxon>Massilia</taxon>
    </lineage>
</organism>
<dbReference type="EMBL" id="WHJG01000046">
    <property type="protein sequence ID" value="NHZ83255.1"/>
    <property type="molecule type" value="Genomic_DNA"/>
</dbReference>
<evidence type="ECO:0000313" key="1">
    <source>
        <dbReference type="EMBL" id="NHZ83255.1"/>
    </source>
</evidence>
<dbReference type="Proteomes" id="UP000621455">
    <property type="component" value="Unassembled WGS sequence"/>
</dbReference>
<dbReference type="RefSeq" id="WP_167092663.1">
    <property type="nucleotide sequence ID" value="NZ_WHJG01000046.1"/>
</dbReference>
<accession>A0ABX0NJK5</accession>
<gene>
    <name evidence="1" type="ORF">F2P44_28865</name>
</gene>
<dbReference type="SUPFAM" id="SSF55729">
    <property type="entry name" value="Acyl-CoA N-acyltransferases (Nat)"/>
    <property type="match status" value="1"/>
</dbReference>
<sequence>MLLLFQRLFGKRDLLIPYVDFTTIPPNPHASPLLSRIYRLRYQVYCLECRFLDAAAYPDGIESDTWDADSAHVAANSLDGDLIGTVRLVRPQPGQAFPFEAQCPVYEDVVLPPRGESAEVSRLIVEKAFRRRSGDAMEGVSSDVVKNRHSSGRRRFSRGKSDRRNSPLLLLGMYRAMYRYSVANGIRYWYAAMESSLARSLDRMGMPLLPIGPEGDYYGPVTVHMVDLRDLEQRVGAENPFLLAWFKGEPIPFRMMAKTVAGAALRGFQPRKLSLK</sequence>
<keyword evidence="2" id="KW-1185">Reference proteome</keyword>
<evidence type="ECO:0000313" key="2">
    <source>
        <dbReference type="Proteomes" id="UP000621455"/>
    </source>
</evidence>
<name>A0ABX0NJK5_9BURK</name>
<dbReference type="GO" id="GO:0016746">
    <property type="term" value="F:acyltransferase activity"/>
    <property type="evidence" value="ECO:0007669"/>
    <property type="project" value="UniProtKB-KW"/>
</dbReference>
<proteinExistence type="predicted"/>
<keyword evidence="1" id="KW-0012">Acyltransferase</keyword>
<dbReference type="Gene3D" id="3.40.630.30">
    <property type="match status" value="1"/>
</dbReference>
<dbReference type="InterPro" id="IPR022484">
    <property type="entry name" value="PEP-CTERM/exosrtase_acylTfrase"/>
</dbReference>